<dbReference type="Pfam" id="PF13385">
    <property type="entry name" value="Laminin_G_3"/>
    <property type="match status" value="2"/>
</dbReference>
<dbReference type="Pfam" id="PF02368">
    <property type="entry name" value="Big_2"/>
    <property type="match status" value="1"/>
</dbReference>
<reference evidence="9 10" key="1">
    <citation type="journal article" date="2018" name="Int. J. Syst. Evol. Microbiol.">
        <title>Bifidobacterium catulorum sp. nov., a novel taxon from the faeces of the baby common marmoset (Callithrix jacchus).</title>
        <authorList>
            <person name="Modesto M."/>
            <person name="Michelini S."/>
            <person name="Oki K."/>
            <person name="Biavati B."/>
            <person name="Watanabe K."/>
            <person name="Mattarelli P."/>
        </authorList>
    </citation>
    <scope>NUCLEOTIDE SEQUENCE [LARGE SCALE GENOMIC DNA]</scope>
    <source>
        <strain evidence="9 10">MRM 8.19</strain>
    </source>
</reference>
<evidence type="ECO:0000256" key="2">
    <source>
        <dbReference type="ARBA" id="ARBA00009865"/>
    </source>
</evidence>
<evidence type="ECO:0000256" key="1">
    <source>
        <dbReference type="ARBA" id="ARBA00004834"/>
    </source>
</evidence>
<dbReference type="Proteomes" id="UP000245753">
    <property type="component" value="Unassembled WGS sequence"/>
</dbReference>
<dbReference type="InterPro" id="IPR050727">
    <property type="entry name" value="GH43_arabinanases"/>
</dbReference>
<dbReference type="InterPro" id="IPR008964">
    <property type="entry name" value="Invasin/intimin_cell_adhesion"/>
</dbReference>
<keyword evidence="6" id="KW-1133">Transmembrane helix</keyword>
<dbReference type="GO" id="GO:0005975">
    <property type="term" value="P:carbohydrate metabolic process"/>
    <property type="evidence" value="ECO:0007669"/>
    <property type="project" value="InterPro"/>
</dbReference>
<dbReference type="InterPro" id="IPR006710">
    <property type="entry name" value="Glyco_hydro_43"/>
</dbReference>
<evidence type="ECO:0000313" key="10">
    <source>
        <dbReference type="Proteomes" id="UP000245753"/>
    </source>
</evidence>
<keyword evidence="6" id="KW-0472">Membrane</keyword>
<feature type="region of interest" description="Disordered" evidence="5">
    <location>
        <begin position="1741"/>
        <end position="1795"/>
    </location>
</feature>
<dbReference type="InterPro" id="IPR023296">
    <property type="entry name" value="Glyco_hydro_beta-prop_sf"/>
</dbReference>
<dbReference type="Gene3D" id="2.60.120.260">
    <property type="entry name" value="Galactose-binding domain-like"/>
    <property type="match status" value="1"/>
</dbReference>
<dbReference type="Gene3D" id="2.115.10.20">
    <property type="entry name" value="Glycosyl hydrolase domain, family 43"/>
    <property type="match status" value="2"/>
</dbReference>
<feature type="compositionally biased region" description="Gly residues" evidence="5">
    <location>
        <begin position="1746"/>
        <end position="1785"/>
    </location>
</feature>
<feature type="domain" description="BIG2" evidence="8">
    <location>
        <begin position="1559"/>
        <end position="1632"/>
    </location>
</feature>
<dbReference type="Gene3D" id="2.60.40.2340">
    <property type="match status" value="1"/>
</dbReference>
<evidence type="ECO:0000256" key="7">
    <source>
        <dbReference type="SAM" id="SignalP"/>
    </source>
</evidence>
<evidence type="ECO:0000259" key="8">
    <source>
        <dbReference type="SMART" id="SM00635"/>
    </source>
</evidence>
<keyword evidence="7" id="KW-0732">Signal</keyword>
<protein>
    <recommendedName>
        <fullName evidence="8">BIG2 domain-containing protein</fullName>
    </recommendedName>
</protein>
<gene>
    <name evidence="9" type="ORF">DF200_09210</name>
</gene>
<sequence>MGNWKKVVAAIAAIPMLAAIVPAASAATPSTSAAADSGSVNLLDNADFESAQGGWSGWMSQDTSGSGSVTADLGTAGAHSGKVAPVLSSDANSKLDVKFRQGATQNANLKSVPAGTYELSMWALGDGAKNEKLTLSAYKSDANTFSQVLKADVAGKTDAVFADKTTWKQSTVKFTTTEAGPLNIVVAATGDAGSWAAVDDIALTKVTTPSVDTTPLEENGGITVADGDANATITKDADFGNVVNIKGAWVNGSATDGVPTTDVANFKDPGVFNGSAWTLNADVKITDADTNAANLDKKAAFTIGTKDQAVNLLLGAGKLGYGTTNGGVSGKTAALSATPKTGEWAALSVVYSEDADTGIVTVYMDGEQVLAPTKLGFKLSEQQDTKAYLGHGFNTSFALVGTYDAITVSSTAATSDAAKKDTADRLAAKKAASVLPDAGKHGNNGYLWLNFKATDYEKVNLGYSENGYDWTALNKGNAVITSNVGTKGLRDPHLLKLEKADADGYKYVMLGTDLHAEGSAAGGSWNQITASKYLVISKSKDLVTWTTPKLVPTGLTDQQAGNAWAPEAIWDPQTNDYLVYWSTRDLSTGNTTATTNLKVYKAHTTDFESFKNPTVWIDQSKLGLGDAGNIIDTTIVKGDDGDYYRFSTSDWYTVVDYAKTLDGDWTRIVERNSGVNADGTSKVTGDKVVSTTAAGFSNHVEGLTVFQLNSGAWMIMADNGGYRGYTINRLSDLKNGGTVAAAKTSFSERFRHGTVVELTADEQKAVLDAYGENAGEVKPVEPDTAGSKPIATYDFEDAAKPGKDTTGNGNDLTLEGKAARANDDVKNSNVLRLDGSDGAYAAFPQGLFDGRNKLTVSMDVKTEINANHFTFTFGQDKTKYYFLKYNNSGELASRITTNSYGAEDAANATISGAGWHKVTVTLDDNVMTVYADGEQVAQNKTTKNKVTDLGRNLLAYLGKSFYDDAYFKGSFDNVNVWNRVLTPSEVAQMSPEALTKLSVEKTEPNNQVLSQTITDGKDGEKELNLTLDYWTPDGGTTNARTDKSKLALKFKVADGSTVTMADGSALPATQDLTKDFKVKVTTADGKTSQVYNVTAQVLVTPIRVAGEKDGTGVMGMKFFADPQVFADGGKYYIFPTTDGKSDWNGYQVRCFESSDMVNWVDKGVMVDLKDQNLDGTPDSDILPSRTRAAWAPAFAKRDGKYYLYISGNSQTNVAVSDRIDGGYVLQNAKVTDGIDPAVFEDPQTGKWYIAWGQGKGRYAELNDDMKSIKADTKKEYAGENADKCAALVGKQDIPMCGLREASYITARQDANGKWWYYYSYSVDDTNSENYRVAYATAESMDGPWTYRGEILNKDTAKGILGTAHHSLMQVPGTDDWYIVYHAFLTDEMRPRLVDPETGKQLANGNKRETRIARLTYTNPTDGSVPLLERVPVTYEGVLPETTPAVSVAGGAADGAATKVGTKLTASFNSGWKLASVQWYRADKADGTGETKIDGATNAEYTLTNDDAGKVVYAKAIGENTTGVLQNAQPGTAGAKASKTNELTTTAVTVDKAQKPSTVPVTGVKVTGDNELKVGESTTLKAEVTPTDASDKAVTWSSSDPSVATVNADGKVTAVKAGATTITATSVSDPSVKGEFTITVTKDSEATKPTLTINGKNVKDGKLSMKVKAEEVLTATYTADGDVDGKQIEWKSSDESVAAFKVAKARSTGTNQQTLVALKKGKTTVTAKVGDLTATVEVTVTEAEGGQQPGGNNNGGNNAGGNTGNGSGSNTGNGSGSTGADGGQYGGDEQKPSKGSALSRTGVAVGVVALAAAAFAGAGVVLTLRRRRA</sequence>
<proteinExistence type="inferred from homology"/>
<evidence type="ECO:0000256" key="5">
    <source>
        <dbReference type="SAM" id="MobiDB-lite"/>
    </source>
</evidence>
<dbReference type="Gene3D" id="2.60.40.2700">
    <property type="match status" value="1"/>
</dbReference>
<dbReference type="InterPro" id="IPR013320">
    <property type="entry name" value="ConA-like_dom_sf"/>
</dbReference>
<dbReference type="CDD" id="cd08983">
    <property type="entry name" value="GH43_Bt3655-like"/>
    <property type="match status" value="1"/>
</dbReference>
<feature type="signal peptide" evidence="7">
    <location>
        <begin position="1"/>
        <end position="26"/>
    </location>
</feature>
<organism evidence="9 10">
    <name type="scientific">Bifidobacterium catulorum</name>
    <dbReference type="NCBI Taxonomy" id="1630173"/>
    <lineage>
        <taxon>Bacteria</taxon>
        <taxon>Bacillati</taxon>
        <taxon>Actinomycetota</taxon>
        <taxon>Actinomycetes</taxon>
        <taxon>Bifidobacteriales</taxon>
        <taxon>Bifidobacteriaceae</taxon>
        <taxon>Bifidobacterium</taxon>
    </lineage>
</organism>
<dbReference type="PANTHER" id="PTHR43301:SF3">
    <property type="entry name" value="ARABINAN ENDO-1,5-ALPHA-L-ARABINOSIDASE A-RELATED"/>
    <property type="match status" value="1"/>
</dbReference>
<dbReference type="InterPro" id="IPR003343">
    <property type="entry name" value="Big_2"/>
</dbReference>
<dbReference type="Gene3D" id="2.60.40.1080">
    <property type="match status" value="2"/>
</dbReference>
<dbReference type="SUPFAM" id="SSF75005">
    <property type="entry name" value="Arabinanase/levansucrase/invertase"/>
    <property type="match status" value="2"/>
</dbReference>
<keyword evidence="3" id="KW-0378">Hydrolase</keyword>
<dbReference type="Gene3D" id="2.60.120.200">
    <property type="match status" value="2"/>
</dbReference>
<keyword evidence="10" id="KW-1185">Reference proteome</keyword>
<keyword evidence="4" id="KW-0326">Glycosidase</keyword>
<dbReference type="Pfam" id="PF04616">
    <property type="entry name" value="Glyco_hydro_43"/>
    <property type="match status" value="1"/>
</dbReference>
<feature type="domain" description="BIG2" evidence="8">
    <location>
        <begin position="1651"/>
        <end position="1738"/>
    </location>
</feature>
<dbReference type="SUPFAM" id="SSF49899">
    <property type="entry name" value="Concanavalin A-like lectins/glucanases"/>
    <property type="match status" value="2"/>
</dbReference>
<feature type="chain" id="PRO_5038380839" description="BIG2 domain-containing protein" evidence="7">
    <location>
        <begin position="27"/>
        <end position="1828"/>
    </location>
</feature>
<dbReference type="RefSeq" id="WP_109137980.1">
    <property type="nucleotide sequence ID" value="NZ_QFFN01000035.1"/>
</dbReference>
<keyword evidence="6" id="KW-0812">Transmembrane</keyword>
<dbReference type="OrthoDB" id="9758923at2"/>
<evidence type="ECO:0000256" key="6">
    <source>
        <dbReference type="SAM" id="Phobius"/>
    </source>
</evidence>
<name>A0A2U2MQM2_9BIFI</name>
<dbReference type="PANTHER" id="PTHR43301">
    <property type="entry name" value="ARABINAN ENDO-1,5-ALPHA-L-ARABINOSIDASE"/>
    <property type="match status" value="1"/>
</dbReference>
<evidence type="ECO:0000313" key="9">
    <source>
        <dbReference type="EMBL" id="PWG59141.1"/>
    </source>
</evidence>
<dbReference type="SUPFAM" id="SSF49373">
    <property type="entry name" value="Invasin/intimin cell-adhesion fragments"/>
    <property type="match status" value="1"/>
</dbReference>
<dbReference type="EMBL" id="QFFN01000035">
    <property type="protein sequence ID" value="PWG59141.1"/>
    <property type="molecule type" value="Genomic_DNA"/>
</dbReference>
<comment type="pathway">
    <text evidence="1">Glycan metabolism; L-arabinan degradation.</text>
</comment>
<accession>A0A2U2MQM2</accession>
<dbReference type="SMART" id="SM00635">
    <property type="entry name" value="BID_2"/>
    <property type="match status" value="2"/>
</dbReference>
<dbReference type="GO" id="GO:0004553">
    <property type="term" value="F:hydrolase activity, hydrolyzing O-glycosyl compounds"/>
    <property type="evidence" value="ECO:0007669"/>
    <property type="project" value="InterPro"/>
</dbReference>
<evidence type="ECO:0000256" key="3">
    <source>
        <dbReference type="ARBA" id="ARBA00022801"/>
    </source>
</evidence>
<feature type="transmembrane region" description="Helical" evidence="6">
    <location>
        <begin position="1802"/>
        <end position="1823"/>
    </location>
</feature>
<evidence type="ECO:0000256" key="4">
    <source>
        <dbReference type="ARBA" id="ARBA00023295"/>
    </source>
</evidence>
<comment type="caution">
    <text evidence="9">The sequence shown here is derived from an EMBL/GenBank/DDBJ whole genome shotgun (WGS) entry which is preliminary data.</text>
</comment>
<comment type="similarity">
    <text evidence="2">Belongs to the glycosyl hydrolase 43 family.</text>
</comment>